<evidence type="ECO:0000256" key="11">
    <source>
        <dbReference type="PIRNR" id="PIRNR001563"/>
    </source>
</evidence>
<dbReference type="Gene3D" id="3.90.190.20">
    <property type="entry name" value="Mur ligase, C-terminal domain"/>
    <property type="match status" value="1"/>
</dbReference>
<dbReference type="SUPFAM" id="SSF53244">
    <property type="entry name" value="MurD-like peptide ligases, peptide-binding domain"/>
    <property type="match status" value="1"/>
</dbReference>
<dbReference type="Pfam" id="PF02875">
    <property type="entry name" value="Mur_ligase_C"/>
    <property type="match status" value="1"/>
</dbReference>
<feature type="domain" description="Mur ligase C-terminal" evidence="12">
    <location>
        <begin position="298"/>
        <end position="416"/>
    </location>
</feature>
<evidence type="ECO:0000256" key="8">
    <source>
        <dbReference type="ARBA" id="ARBA00022842"/>
    </source>
</evidence>
<dbReference type="FunFam" id="3.40.1190.10:FF:000011">
    <property type="entry name" value="Folylpolyglutamate synthase/dihydrofolate synthase"/>
    <property type="match status" value="1"/>
</dbReference>
<comment type="catalytic activity">
    <reaction evidence="10">
        <text>(6S)-5,6,7,8-tetrahydrofolyl-(gamma-L-Glu)(n) + L-glutamate + ATP = (6S)-5,6,7,8-tetrahydrofolyl-(gamma-L-Glu)(n+1) + ADP + phosphate + H(+)</text>
        <dbReference type="Rhea" id="RHEA:10580"/>
        <dbReference type="Rhea" id="RHEA-COMP:14738"/>
        <dbReference type="Rhea" id="RHEA-COMP:14740"/>
        <dbReference type="ChEBI" id="CHEBI:15378"/>
        <dbReference type="ChEBI" id="CHEBI:29985"/>
        <dbReference type="ChEBI" id="CHEBI:30616"/>
        <dbReference type="ChEBI" id="CHEBI:43474"/>
        <dbReference type="ChEBI" id="CHEBI:141005"/>
        <dbReference type="ChEBI" id="CHEBI:456216"/>
        <dbReference type="EC" id="6.3.2.17"/>
    </reaction>
</comment>
<evidence type="ECO:0000259" key="12">
    <source>
        <dbReference type="Pfam" id="PF02875"/>
    </source>
</evidence>
<dbReference type="InterPro" id="IPR036615">
    <property type="entry name" value="Mur_ligase_C_dom_sf"/>
</dbReference>
<dbReference type="GO" id="GO:0008841">
    <property type="term" value="F:dihydrofolate synthase activity"/>
    <property type="evidence" value="ECO:0007669"/>
    <property type="project" value="TreeGrafter"/>
</dbReference>
<dbReference type="Pfam" id="PF08245">
    <property type="entry name" value="Mur_ligase_M"/>
    <property type="match status" value="1"/>
</dbReference>
<dbReference type="SUPFAM" id="SSF53623">
    <property type="entry name" value="MurD-like peptide ligases, catalytic domain"/>
    <property type="match status" value="1"/>
</dbReference>
<dbReference type="EC" id="6.3.2.17" evidence="3"/>
<dbReference type="InterPro" id="IPR013221">
    <property type="entry name" value="Mur_ligase_cen"/>
</dbReference>
<dbReference type="InterPro" id="IPR001645">
    <property type="entry name" value="Folylpolyglutamate_synth"/>
</dbReference>
<dbReference type="InterPro" id="IPR018109">
    <property type="entry name" value="Folylpolyglutamate_synth_CS"/>
</dbReference>
<dbReference type="Proteomes" id="UP000193780">
    <property type="component" value="Unassembled WGS sequence"/>
</dbReference>
<evidence type="ECO:0000259" key="13">
    <source>
        <dbReference type="Pfam" id="PF08245"/>
    </source>
</evidence>
<keyword evidence="8" id="KW-0460">Magnesium</keyword>
<dbReference type="Gene3D" id="3.40.1190.10">
    <property type="entry name" value="Mur-like, catalytic domain"/>
    <property type="match status" value="1"/>
</dbReference>
<dbReference type="InterPro" id="IPR004101">
    <property type="entry name" value="Mur_ligase_C"/>
</dbReference>
<evidence type="ECO:0000256" key="10">
    <source>
        <dbReference type="ARBA" id="ARBA00047493"/>
    </source>
</evidence>
<dbReference type="GO" id="GO:0005524">
    <property type="term" value="F:ATP binding"/>
    <property type="evidence" value="ECO:0007669"/>
    <property type="project" value="UniProtKB-KW"/>
</dbReference>
<proteinExistence type="inferred from homology"/>
<keyword evidence="7 11" id="KW-0067">ATP-binding</keyword>
<dbReference type="GO" id="GO:0005737">
    <property type="term" value="C:cytoplasm"/>
    <property type="evidence" value="ECO:0007669"/>
    <property type="project" value="TreeGrafter"/>
</dbReference>
<evidence type="ECO:0000256" key="7">
    <source>
        <dbReference type="ARBA" id="ARBA00022840"/>
    </source>
</evidence>
<dbReference type="PROSITE" id="PS01011">
    <property type="entry name" value="FOLYLPOLYGLU_SYNT_1"/>
    <property type="match status" value="1"/>
</dbReference>
<evidence type="ECO:0000256" key="6">
    <source>
        <dbReference type="ARBA" id="ARBA00022741"/>
    </source>
</evidence>
<evidence type="ECO:0000256" key="2">
    <source>
        <dbReference type="ARBA" id="ARBA00008276"/>
    </source>
</evidence>
<protein>
    <recommendedName>
        <fullName evidence="3">tetrahydrofolate synthase</fullName>
        <ecNumber evidence="3">6.3.2.17</ecNumber>
    </recommendedName>
    <alternativeName>
        <fullName evidence="9">Tetrahydrofolylpolyglutamate synthase</fullName>
    </alternativeName>
</protein>
<dbReference type="GO" id="GO:0009252">
    <property type="term" value="P:peptidoglycan biosynthetic process"/>
    <property type="evidence" value="ECO:0007669"/>
    <property type="project" value="UniProtKB-UniPathway"/>
</dbReference>
<comment type="similarity">
    <text evidence="2 11">Belongs to the folylpolyglutamate synthase family.</text>
</comment>
<keyword evidence="4 11" id="KW-0436">Ligase</keyword>
<gene>
    <name evidence="14" type="ORF">B7708_05860</name>
</gene>
<dbReference type="PIRSF" id="PIRSF001563">
    <property type="entry name" value="Folylpolyglu_synth"/>
    <property type="match status" value="1"/>
</dbReference>
<feature type="domain" description="Mur ligase central" evidence="13">
    <location>
        <begin position="44"/>
        <end position="269"/>
    </location>
</feature>
<keyword evidence="5" id="KW-0479">Metal-binding</keyword>
<dbReference type="GO" id="GO:0046872">
    <property type="term" value="F:metal ion binding"/>
    <property type="evidence" value="ECO:0007669"/>
    <property type="project" value="UniProtKB-KW"/>
</dbReference>
<reference evidence="14 15" key="1">
    <citation type="journal article" date="2016" name="Eur. J. Clin. Microbiol. Infect. Dis.">
        <title>Whole genome sequencing as a tool for phylogenetic analysis of clinical strains of Mitis group streptococci.</title>
        <authorList>
            <person name="Rasmussen L.H."/>
            <person name="Dargis R."/>
            <person name="Hojholt K."/>
            <person name="Christensen J.J."/>
            <person name="Skovgaard O."/>
            <person name="Justesen U.S."/>
            <person name="Rosenvinge F.S."/>
            <person name="Moser C."/>
            <person name="Lukjancenko O."/>
            <person name="Rasmussen S."/>
            <person name="Nielsen X.C."/>
        </authorList>
    </citation>
    <scope>NUCLEOTIDE SEQUENCE [LARGE SCALE GENOMIC DNA]</scope>
    <source>
        <strain evidence="14 15">RH_9883_08</strain>
    </source>
</reference>
<comment type="cofactor">
    <cofactor evidence="1">
        <name>Mg(2+)</name>
        <dbReference type="ChEBI" id="CHEBI:18420"/>
    </cofactor>
</comment>
<evidence type="ECO:0000256" key="9">
    <source>
        <dbReference type="ARBA" id="ARBA00030592"/>
    </source>
</evidence>
<evidence type="ECO:0000256" key="4">
    <source>
        <dbReference type="ARBA" id="ARBA00022598"/>
    </source>
</evidence>
<accession>A0A1X1IW98</accession>
<evidence type="ECO:0000313" key="15">
    <source>
        <dbReference type="Proteomes" id="UP000193780"/>
    </source>
</evidence>
<dbReference type="GO" id="GO:0004326">
    <property type="term" value="F:tetrahydrofolylpolyglutamate synthase activity"/>
    <property type="evidence" value="ECO:0007669"/>
    <property type="project" value="UniProtKB-EC"/>
</dbReference>
<dbReference type="InterPro" id="IPR036565">
    <property type="entry name" value="Mur-like_cat_sf"/>
</dbReference>
<dbReference type="UniPathway" id="UPA00219"/>
<keyword evidence="6 11" id="KW-0547">Nucleotide-binding</keyword>
<dbReference type="NCBIfam" id="TIGR01499">
    <property type="entry name" value="folC"/>
    <property type="match status" value="1"/>
</dbReference>
<name>A0A1X1IW98_STROR</name>
<dbReference type="RefSeq" id="WP_084974440.1">
    <property type="nucleotide sequence ID" value="NZ_NCUX01000032.1"/>
</dbReference>
<dbReference type="PANTHER" id="PTHR11136">
    <property type="entry name" value="FOLYLPOLYGLUTAMATE SYNTHASE-RELATED"/>
    <property type="match status" value="1"/>
</dbReference>
<organism evidence="14 15">
    <name type="scientific">Streptococcus oralis subsp. dentisani</name>
    <dbReference type="NCBI Taxonomy" id="1458253"/>
    <lineage>
        <taxon>Bacteria</taxon>
        <taxon>Bacillati</taxon>
        <taxon>Bacillota</taxon>
        <taxon>Bacilli</taxon>
        <taxon>Lactobacillales</taxon>
        <taxon>Streptococcaceae</taxon>
        <taxon>Streptococcus</taxon>
    </lineage>
</organism>
<evidence type="ECO:0000313" key="14">
    <source>
        <dbReference type="EMBL" id="ORO77374.1"/>
    </source>
</evidence>
<dbReference type="AlphaFoldDB" id="A0A1X1IW98"/>
<evidence type="ECO:0000256" key="3">
    <source>
        <dbReference type="ARBA" id="ARBA00013025"/>
    </source>
</evidence>
<sequence length="448" mass="50047">MKEIENNQWIAHYRTDQPHFGLERMVELLALRGNPHLKLKVIHIGGTNGKGSTIAFLKKMLEKLGLRVGVFSSPYLIHYTDQISINGESIPEARLEALMAVYRSLLEGERSVALQGTTEFEIITAIAYDYFASEKVDVAIMEVGMGGLLDSTNVCQPILTGITTIGLDHVALLGDTLEAIAEQKAGIVKQGIPLVTGCIAPEALAVIDHMAEAKHAPRLAYGADYQVRHQESVVTGEVFDYTSAVRQGRFQTGLLGLHQIENAGMALALLDTYCQETGRELANNVLVAQALKETRWPGRLEVLSSEPMMILDGAHNPHAIKALLTTLQERFVDYHKEILFTCIKTKALEDMLDLIETVPDSQLTLTCFDDSRATDERVLKEAAESRNLNYQSWQDFLEQKLTDKKEEKQTVRIVTGSLYFLSQVRAYLMERKNENGYTKDRNGCKNDY</sequence>
<dbReference type="PANTHER" id="PTHR11136:SF0">
    <property type="entry name" value="DIHYDROFOLATE SYNTHETASE-RELATED"/>
    <property type="match status" value="1"/>
</dbReference>
<dbReference type="EMBL" id="NCUX01000032">
    <property type="protein sequence ID" value="ORO77374.1"/>
    <property type="molecule type" value="Genomic_DNA"/>
</dbReference>
<evidence type="ECO:0000256" key="5">
    <source>
        <dbReference type="ARBA" id="ARBA00022723"/>
    </source>
</evidence>
<evidence type="ECO:0000256" key="1">
    <source>
        <dbReference type="ARBA" id="ARBA00001946"/>
    </source>
</evidence>
<comment type="caution">
    <text evidence="14">The sequence shown here is derived from an EMBL/GenBank/DDBJ whole genome shotgun (WGS) entry which is preliminary data.</text>
</comment>